<gene>
    <name evidence="3" type="primary">PmlGA01_080021300</name>
    <name evidence="3" type="ORF">PMLGA01_080021300</name>
</gene>
<feature type="coiled-coil region" evidence="1">
    <location>
        <begin position="363"/>
        <end position="448"/>
    </location>
</feature>
<feature type="coiled-coil region" evidence="1">
    <location>
        <begin position="523"/>
        <end position="592"/>
    </location>
</feature>
<feature type="coiled-coil region" evidence="1">
    <location>
        <begin position="626"/>
        <end position="653"/>
    </location>
</feature>
<keyword evidence="1" id="KW-0175">Coiled coil</keyword>
<protein>
    <submittedName>
        <fullName evidence="3">Uncharacterized protein</fullName>
    </submittedName>
</protein>
<dbReference type="EMBL" id="LT594496">
    <property type="protein sequence ID" value="SBT79251.1"/>
    <property type="molecule type" value="Genomic_DNA"/>
</dbReference>
<dbReference type="VEuPathDB" id="PlasmoDB:PmUG01_08033900"/>
<feature type="compositionally biased region" description="Basic residues" evidence="2">
    <location>
        <begin position="105"/>
        <end position="116"/>
    </location>
</feature>
<dbReference type="Proteomes" id="UP000219799">
    <property type="component" value="Chromosome 8"/>
</dbReference>
<sequence>MMKEDDELNLVRDYLNELSMCSEKLYNTNYYNSLSRYKKLGDKKDYAIMKCLRMDEDQRSQFISIDNEEFSTSKECESSLNDYSTEEKTEGQPKGGKREKGIEKGKKKGEKKRGGNYRKEDKKEDKKEENEIAKGIANEIAKAKVREKTTVQANGKKEKEYITFSFNKQRKNQKGFKDSGTDYKSCKLMLSQKDEVQPFDKSIHRTKKALHEGEIIKAFPNSKRNDCVHNTYDDCKKKETSLIVCREGNTEDDFSVAELGTTEEGEKGKDMEVKRARKQIIGNYINNDNDGVNVKRSYESSSFCTQEGSLTSRLNKMSTTSKPYRLLKTEKGNKSYNEDKHEREKNIVAFSNQHEQELFEYLILKANDEIEKISSKLENKYKNELLSRVNNIKYAYEKEIKKLLKNKAFLCVENEKMNQQEKDNQEIIKELEHAKLALLNEMEKIKKNNNNEWMLHHDMCFQKEMLKNDNEKKIRKLSEQVDIGNKQILQQEKKICMLNDNLNSSSEKCFYLQSKWDAGERALRQKDEEIENLKIKLHKWVLEKNEVEDKLMQLQDQNGKIERDNDCLRSELNNAKLHVVKLKEQNEEVLQNSDYVQSCYKREEKKLKEDLENYKTVKVHNVKCALLENKNDLTLLEEKYKKLQIELKDLENEKCIYERTCLKNE</sequence>
<evidence type="ECO:0000256" key="1">
    <source>
        <dbReference type="SAM" id="Coils"/>
    </source>
</evidence>
<evidence type="ECO:0000313" key="4">
    <source>
        <dbReference type="Proteomes" id="UP000219799"/>
    </source>
</evidence>
<feature type="region of interest" description="Disordered" evidence="2">
    <location>
        <begin position="73"/>
        <end position="130"/>
    </location>
</feature>
<name>A0A1C3KYF0_PLAMA</name>
<organism evidence="3 4">
    <name type="scientific">Plasmodium malariae</name>
    <dbReference type="NCBI Taxonomy" id="5858"/>
    <lineage>
        <taxon>Eukaryota</taxon>
        <taxon>Sar</taxon>
        <taxon>Alveolata</taxon>
        <taxon>Apicomplexa</taxon>
        <taxon>Aconoidasida</taxon>
        <taxon>Haemosporida</taxon>
        <taxon>Plasmodiidae</taxon>
        <taxon>Plasmodium</taxon>
        <taxon>Plasmodium (Plasmodium)</taxon>
    </lineage>
</organism>
<evidence type="ECO:0000256" key="2">
    <source>
        <dbReference type="SAM" id="MobiDB-lite"/>
    </source>
</evidence>
<accession>A0A1C3KYF0</accession>
<proteinExistence type="predicted"/>
<evidence type="ECO:0000313" key="3">
    <source>
        <dbReference type="EMBL" id="SBT79251.1"/>
    </source>
</evidence>
<feature type="compositionally biased region" description="Basic and acidic residues" evidence="2">
    <location>
        <begin position="85"/>
        <end position="104"/>
    </location>
</feature>
<reference evidence="3 4" key="1">
    <citation type="submission" date="2016-06" db="EMBL/GenBank/DDBJ databases">
        <authorList>
            <consortium name="Pathogen Informatics"/>
        </authorList>
    </citation>
    <scope>NUCLEOTIDE SEQUENCE [LARGE SCALE GENOMIC DNA]</scope>
    <source>
        <strain evidence="3">PmlGA01</strain>
    </source>
</reference>
<feature type="compositionally biased region" description="Basic and acidic residues" evidence="2">
    <location>
        <begin position="117"/>
        <end position="130"/>
    </location>
</feature>
<dbReference type="AlphaFoldDB" id="A0A1C3KYF0"/>